<organism evidence="1 2">
    <name type="scientific">Dysgonomonas alginatilytica</name>
    <dbReference type="NCBI Taxonomy" id="1605892"/>
    <lineage>
        <taxon>Bacteria</taxon>
        <taxon>Pseudomonadati</taxon>
        <taxon>Bacteroidota</taxon>
        <taxon>Bacteroidia</taxon>
        <taxon>Bacteroidales</taxon>
        <taxon>Dysgonomonadaceae</taxon>
        <taxon>Dysgonomonas</taxon>
    </lineage>
</organism>
<name>A0A2V3PWD4_9BACT</name>
<reference evidence="1 2" key="1">
    <citation type="submission" date="2018-03" db="EMBL/GenBank/DDBJ databases">
        <title>Genomic Encyclopedia of Archaeal and Bacterial Type Strains, Phase II (KMG-II): from individual species to whole genera.</title>
        <authorList>
            <person name="Goeker M."/>
        </authorList>
    </citation>
    <scope>NUCLEOTIDE SEQUENCE [LARGE SCALE GENOMIC DNA]</scope>
    <source>
        <strain evidence="1 2">DSM 100214</strain>
    </source>
</reference>
<evidence type="ECO:0000313" key="1">
    <source>
        <dbReference type="EMBL" id="PXV69226.1"/>
    </source>
</evidence>
<keyword evidence="2" id="KW-1185">Reference proteome</keyword>
<dbReference type="AlphaFoldDB" id="A0A2V3PWD4"/>
<proteinExistence type="predicted"/>
<dbReference type="EMBL" id="QICL01000001">
    <property type="protein sequence ID" value="PXV69226.1"/>
    <property type="molecule type" value="Genomic_DNA"/>
</dbReference>
<dbReference type="RefSeq" id="WP_146212680.1">
    <property type="nucleotide sequence ID" value="NZ_QICL01000001.1"/>
</dbReference>
<accession>A0A2V3PWD4</accession>
<dbReference type="Proteomes" id="UP000247973">
    <property type="component" value="Unassembled WGS sequence"/>
</dbReference>
<dbReference type="OrthoDB" id="995425at2"/>
<sequence length="271" mass="30827">MRTKVLVVAVTLVMVGCKNPSNNAEQAQSLPVDTVAVIDTAIQTVEEEQTIQFIKKHILTEKDLYTDYDGGNQLADFFVIELIDRDTFMKNKGSAVQYFTLDTAAIQKNKGMLRLPCTNGAYVTLTDNLSDGENHKEYSYVGQVKALNAYLISGIYWEDWNYFFVDKNGGRTVQTFANFPYLSADEKYIVSVDVDSFEGAAYIDLYEVSNKRYIDPMIGMYIKNWIPLGSDKMYWSSDSYLYMAVLSNRDYWAAEGNYAGLDQYIRLRPVA</sequence>
<dbReference type="PROSITE" id="PS51257">
    <property type="entry name" value="PROKAR_LIPOPROTEIN"/>
    <property type="match status" value="1"/>
</dbReference>
<evidence type="ECO:0000313" key="2">
    <source>
        <dbReference type="Proteomes" id="UP000247973"/>
    </source>
</evidence>
<protein>
    <submittedName>
        <fullName evidence="1">Uncharacterized protein</fullName>
    </submittedName>
</protein>
<gene>
    <name evidence="1" type="ORF">CLV62_101495</name>
</gene>
<comment type="caution">
    <text evidence="1">The sequence shown here is derived from an EMBL/GenBank/DDBJ whole genome shotgun (WGS) entry which is preliminary data.</text>
</comment>